<dbReference type="AlphaFoldDB" id="A0A0Q0H3W2"/>
<dbReference type="InterPro" id="IPR045853">
    <property type="entry name" value="Pep_chain_release_fac_I_sf"/>
</dbReference>
<evidence type="ECO:0000313" key="5">
    <source>
        <dbReference type="Proteomes" id="UP000050317"/>
    </source>
</evidence>
<dbReference type="EMBL" id="LJRR01000106">
    <property type="protein sequence ID" value="KPZ20391.1"/>
    <property type="molecule type" value="Genomic_DNA"/>
</dbReference>
<organism evidence="4 5">
    <name type="scientific">Pseudomonas syringae pv. viburni</name>
    <dbReference type="NCBI Taxonomy" id="251703"/>
    <lineage>
        <taxon>Bacteria</taxon>
        <taxon>Pseudomonadati</taxon>
        <taxon>Pseudomonadota</taxon>
        <taxon>Gammaproteobacteria</taxon>
        <taxon>Pseudomonadales</taxon>
        <taxon>Pseudomonadaceae</taxon>
        <taxon>Pseudomonas</taxon>
    </lineage>
</organism>
<comment type="caution">
    <text evidence="4">The sequence shown here is derived from an EMBL/GenBank/DDBJ whole genome shotgun (WGS) entry which is preliminary data.</text>
</comment>
<dbReference type="InterPro" id="IPR000352">
    <property type="entry name" value="Pep_chain_release_fac_I"/>
</dbReference>
<dbReference type="Gene3D" id="3.30.160.20">
    <property type="match status" value="1"/>
</dbReference>
<dbReference type="SUPFAM" id="SSF75620">
    <property type="entry name" value="Release factor"/>
    <property type="match status" value="1"/>
</dbReference>
<evidence type="ECO:0000313" key="4">
    <source>
        <dbReference type="EMBL" id="KPZ20391.1"/>
    </source>
</evidence>
<sequence>MLVISNNVHLPDAEIELTAIRAQGAGGQNVNKVSSAMHLRFDINASSLPPFYKERLLALSDSRITSDGVIVLKAQQYRTQEQNRADALLRLSELIVNAAKVEKKRRPTRPTLGPRPEGWSPRANAARSRPVAEKWISEYDRPFKIGRRASRTALPRWSAGTIIVTIVRRSASHAFLDAPRPLCDVERYHAQVRKR</sequence>
<gene>
    <name evidence="4" type="ORF">ALO40_00673</name>
</gene>
<dbReference type="Pfam" id="PF00472">
    <property type="entry name" value="RF-1"/>
    <property type="match status" value="1"/>
</dbReference>
<comment type="similarity">
    <text evidence="1">Belongs to the prokaryotic/mitochondrial release factor family.</text>
</comment>
<protein>
    <recommendedName>
        <fullName evidence="3">Prokaryotic-type class I peptide chain release factors domain-containing protein</fullName>
    </recommendedName>
</protein>
<dbReference type="Proteomes" id="UP000050317">
    <property type="component" value="Unassembled WGS sequence"/>
</dbReference>
<dbReference type="GO" id="GO:0072344">
    <property type="term" value="P:rescue of stalled ribosome"/>
    <property type="evidence" value="ECO:0007669"/>
    <property type="project" value="TreeGrafter"/>
</dbReference>
<dbReference type="PATRIC" id="fig|251703.9.peg.927"/>
<dbReference type="GO" id="GO:0043022">
    <property type="term" value="F:ribosome binding"/>
    <property type="evidence" value="ECO:0007669"/>
    <property type="project" value="TreeGrafter"/>
</dbReference>
<accession>A0A0Q0H3W2</accession>
<feature type="region of interest" description="Disordered" evidence="2">
    <location>
        <begin position="102"/>
        <end position="124"/>
    </location>
</feature>
<proteinExistence type="inferred from homology"/>
<dbReference type="PANTHER" id="PTHR47814:SF1">
    <property type="entry name" value="PEPTIDYL-TRNA HYDROLASE ARFB"/>
    <property type="match status" value="1"/>
</dbReference>
<dbReference type="NCBIfam" id="NF006718">
    <property type="entry name" value="PRK09256.1"/>
    <property type="match status" value="1"/>
</dbReference>
<dbReference type="GO" id="GO:0004045">
    <property type="term" value="F:peptidyl-tRNA hydrolase activity"/>
    <property type="evidence" value="ECO:0007669"/>
    <property type="project" value="TreeGrafter"/>
</dbReference>
<name>A0A0Q0H3W2_9PSED</name>
<evidence type="ECO:0000256" key="2">
    <source>
        <dbReference type="SAM" id="MobiDB-lite"/>
    </source>
</evidence>
<reference evidence="4 5" key="1">
    <citation type="submission" date="2015-09" db="EMBL/GenBank/DDBJ databases">
        <title>Genome announcement of multiple Pseudomonas syringae strains.</title>
        <authorList>
            <person name="Thakur S."/>
            <person name="Wang P.W."/>
            <person name="Gong Y."/>
            <person name="Weir B.S."/>
            <person name="Guttman D.S."/>
        </authorList>
    </citation>
    <scope>NUCLEOTIDE SEQUENCE [LARGE SCALE GENOMIC DNA]</scope>
    <source>
        <strain evidence="4 5">ICMP3963</strain>
    </source>
</reference>
<feature type="domain" description="Prokaryotic-type class I peptide chain release factors" evidence="3">
    <location>
        <begin position="7"/>
        <end position="107"/>
    </location>
</feature>
<evidence type="ECO:0000256" key="1">
    <source>
        <dbReference type="ARBA" id="ARBA00010835"/>
    </source>
</evidence>
<dbReference type="GO" id="GO:0003747">
    <property type="term" value="F:translation release factor activity"/>
    <property type="evidence" value="ECO:0007669"/>
    <property type="project" value="InterPro"/>
</dbReference>
<evidence type="ECO:0000259" key="3">
    <source>
        <dbReference type="Pfam" id="PF00472"/>
    </source>
</evidence>
<dbReference type="PANTHER" id="PTHR47814">
    <property type="entry name" value="PEPTIDYL-TRNA HYDROLASE ARFB"/>
    <property type="match status" value="1"/>
</dbReference>